<organism evidence="1 2">
    <name type="scientific">Ensifer adhaerens</name>
    <name type="common">Sinorhizobium morelense</name>
    <dbReference type="NCBI Taxonomy" id="106592"/>
    <lineage>
        <taxon>Bacteria</taxon>
        <taxon>Pseudomonadati</taxon>
        <taxon>Pseudomonadota</taxon>
        <taxon>Alphaproteobacteria</taxon>
        <taxon>Hyphomicrobiales</taxon>
        <taxon>Rhizobiaceae</taxon>
        <taxon>Sinorhizobium/Ensifer group</taxon>
        <taxon>Ensifer</taxon>
    </lineage>
</organism>
<proteinExistence type="predicted"/>
<accession>A0ACC5T639</accession>
<dbReference type="EMBL" id="JAGGJR010000016">
    <property type="protein sequence ID" value="MBP1876356.1"/>
    <property type="molecule type" value="Genomic_DNA"/>
</dbReference>
<sequence length="162" mass="18234">MLLYGGCSYENKPRLFPLLQVEHRLRPHLRPARKHASLNADNGPPYNIVKLGEDAYRIAMAVAGFAEDELTITHEANMLVVNGGKSEDEEVQYLHHGLALRPFARRFELADHVIVEGAKLENGLLVIDLRKEMPEEMKPRRIAIESEMTKPASKQIQGDKAA</sequence>
<dbReference type="Proteomes" id="UP000823773">
    <property type="component" value="Unassembled WGS sequence"/>
</dbReference>
<comment type="caution">
    <text evidence="1">The sequence shown here is derived from an EMBL/GenBank/DDBJ whole genome shotgun (WGS) entry which is preliminary data.</text>
</comment>
<reference evidence="1" key="1">
    <citation type="submission" date="2021-03" db="EMBL/GenBank/DDBJ databases">
        <title>Genomic Encyclopedia of Type Strains, Phase IV (KMG-IV): sequencing the most valuable type-strain genomes for metagenomic binning, comparative biology and taxonomic classification.</title>
        <authorList>
            <person name="Goeker M."/>
        </authorList>
    </citation>
    <scope>NUCLEOTIDE SEQUENCE</scope>
    <source>
        <strain evidence="1">DSM 18131</strain>
    </source>
</reference>
<name>A0ACC5T639_ENSAD</name>
<protein>
    <submittedName>
        <fullName evidence="1">Molecular chaperone IbpA</fullName>
    </submittedName>
</protein>
<evidence type="ECO:0000313" key="2">
    <source>
        <dbReference type="Proteomes" id="UP000823773"/>
    </source>
</evidence>
<keyword evidence="2" id="KW-1185">Reference proteome</keyword>
<gene>
    <name evidence="1" type="ORF">J2Z19_006106</name>
</gene>
<evidence type="ECO:0000313" key="1">
    <source>
        <dbReference type="EMBL" id="MBP1876356.1"/>
    </source>
</evidence>